<comment type="caution">
    <text evidence="1">The sequence shown here is derived from an EMBL/GenBank/DDBJ whole genome shotgun (WGS) entry which is preliminary data.</text>
</comment>
<proteinExistence type="predicted"/>
<dbReference type="EMBL" id="JAUEPT010000057">
    <property type="protein sequence ID" value="KAK0436170.1"/>
    <property type="molecule type" value="Genomic_DNA"/>
</dbReference>
<name>A0AA39J654_9AGAR</name>
<evidence type="ECO:0000313" key="2">
    <source>
        <dbReference type="Proteomes" id="UP001175226"/>
    </source>
</evidence>
<protein>
    <submittedName>
        <fullName evidence="1">Uncharacterized protein</fullName>
    </submittedName>
</protein>
<sequence>MFLSVSRFECAWTSSPHYIRGITTLSVYYNVAISHAAVARRAGYCLGRAHRYTRDTSSVHLHRGDDITHLSYYLGHEFQMRTGFSLRAFDRLAARFFCRTKGDPISPSTPTIGTQFSSVRPFSRATTRVASRVMMVRSTRNMWGPCRHPDSVLFSFLFGCHGFFVADPLRGTMDFCPSKPYTFPETSSPGPSISSLPKLCKMEELFPPEAYSRPYEVYGLAYASGIEFCMTVNVME</sequence>
<dbReference type="Proteomes" id="UP001175226">
    <property type="component" value="Unassembled WGS sequence"/>
</dbReference>
<keyword evidence="2" id="KW-1185">Reference proteome</keyword>
<reference evidence="1" key="1">
    <citation type="submission" date="2023-06" db="EMBL/GenBank/DDBJ databases">
        <authorList>
            <consortium name="Lawrence Berkeley National Laboratory"/>
            <person name="Ahrendt S."/>
            <person name="Sahu N."/>
            <person name="Indic B."/>
            <person name="Wong-Bajracharya J."/>
            <person name="Merenyi Z."/>
            <person name="Ke H.-M."/>
            <person name="Monk M."/>
            <person name="Kocsube S."/>
            <person name="Drula E."/>
            <person name="Lipzen A."/>
            <person name="Balint B."/>
            <person name="Henrissat B."/>
            <person name="Andreopoulos B."/>
            <person name="Martin F.M."/>
            <person name="Harder C.B."/>
            <person name="Rigling D."/>
            <person name="Ford K.L."/>
            <person name="Foster G.D."/>
            <person name="Pangilinan J."/>
            <person name="Papanicolaou A."/>
            <person name="Barry K."/>
            <person name="LaButti K."/>
            <person name="Viragh M."/>
            <person name="Koriabine M."/>
            <person name="Yan M."/>
            <person name="Riley R."/>
            <person name="Champramary S."/>
            <person name="Plett K.L."/>
            <person name="Tsai I.J."/>
            <person name="Slot J."/>
            <person name="Sipos G."/>
            <person name="Plett J."/>
            <person name="Nagy L.G."/>
            <person name="Grigoriev I.V."/>
        </authorList>
    </citation>
    <scope>NUCLEOTIDE SEQUENCE</scope>
    <source>
        <strain evidence="1">FPL87.14</strain>
    </source>
</reference>
<accession>A0AA39J654</accession>
<evidence type="ECO:0000313" key="1">
    <source>
        <dbReference type="EMBL" id="KAK0436170.1"/>
    </source>
</evidence>
<dbReference type="AlphaFoldDB" id="A0AA39J654"/>
<organism evidence="1 2">
    <name type="scientific">Armillaria borealis</name>
    <dbReference type="NCBI Taxonomy" id="47425"/>
    <lineage>
        <taxon>Eukaryota</taxon>
        <taxon>Fungi</taxon>
        <taxon>Dikarya</taxon>
        <taxon>Basidiomycota</taxon>
        <taxon>Agaricomycotina</taxon>
        <taxon>Agaricomycetes</taxon>
        <taxon>Agaricomycetidae</taxon>
        <taxon>Agaricales</taxon>
        <taxon>Marasmiineae</taxon>
        <taxon>Physalacriaceae</taxon>
        <taxon>Armillaria</taxon>
    </lineage>
</organism>
<gene>
    <name evidence="1" type="ORF">EV421DRAFT_1739818</name>
</gene>